<protein>
    <recommendedName>
        <fullName evidence="7">Fatty acid synthase</fullName>
        <ecNumber evidence="5">1.1.1.100</ecNumber>
        <ecNumber evidence="2">1.3.1.39</ecNumber>
        <ecNumber evidence="6">2.3.1.41</ecNumber>
        <ecNumber evidence="4">2.3.1.85</ecNumber>
        <ecNumber evidence="3">3.1.2.14</ecNumber>
    </recommendedName>
</protein>
<comment type="catalytic activity">
    <reaction evidence="49">
        <text>a fatty acyl-[ACP] + malonyl-[ACP] + H(+) = a 3-oxoacyl-[ACP] + holo-[ACP] + CO2</text>
        <dbReference type="Rhea" id="RHEA:22836"/>
        <dbReference type="Rhea" id="RHEA-COMP:9623"/>
        <dbReference type="Rhea" id="RHEA-COMP:9685"/>
        <dbReference type="Rhea" id="RHEA-COMP:9916"/>
        <dbReference type="Rhea" id="RHEA-COMP:14125"/>
        <dbReference type="ChEBI" id="CHEBI:15378"/>
        <dbReference type="ChEBI" id="CHEBI:16526"/>
        <dbReference type="ChEBI" id="CHEBI:64479"/>
        <dbReference type="ChEBI" id="CHEBI:78449"/>
        <dbReference type="ChEBI" id="CHEBI:78776"/>
        <dbReference type="ChEBI" id="CHEBI:138651"/>
        <dbReference type="EC" id="2.3.1.41"/>
    </reaction>
    <physiologicalReaction direction="left-to-right" evidence="49">
        <dbReference type="Rhea" id="RHEA:22837"/>
    </physiologicalReaction>
</comment>
<dbReference type="InterPro" id="IPR029063">
    <property type="entry name" value="SAM-dependent_MTases_sf"/>
</dbReference>
<evidence type="ECO:0000256" key="30">
    <source>
        <dbReference type="ARBA" id="ARBA00023401"/>
    </source>
</evidence>
<dbReference type="SUPFAM" id="SSF52151">
    <property type="entry name" value="FabD/lysophospholipase-like"/>
    <property type="match status" value="1"/>
</dbReference>
<dbReference type="InterPro" id="IPR020807">
    <property type="entry name" value="PKS_DH"/>
</dbReference>
<dbReference type="SUPFAM" id="SSF53901">
    <property type="entry name" value="Thiolase-like"/>
    <property type="match status" value="1"/>
</dbReference>
<dbReference type="InterPro" id="IPR036291">
    <property type="entry name" value="NAD(P)-bd_dom_sf"/>
</dbReference>
<feature type="region of interest" description="N-terminal hotdog fold" evidence="64">
    <location>
        <begin position="891"/>
        <end position="1025"/>
    </location>
</feature>
<keyword evidence="13" id="KW-0378">Hydrolase</keyword>
<evidence type="ECO:0000256" key="59">
    <source>
        <dbReference type="ARBA" id="ARBA00049414"/>
    </source>
</evidence>
<comment type="catalytic activity">
    <reaction evidence="57">
        <text>(2E)-tetradecenoyl-[ACP] + NADPH + H(+) = tetradecanoyl-[ACP] + NADP(+)</text>
        <dbReference type="Rhea" id="RHEA:41896"/>
        <dbReference type="Rhea" id="RHEA-COMP:9647"/>
        <dbReference type="Rhea" id="RHEA-COMP:9648"/>
        <dbReference type="ChEBI" id="CHEBI:15378"/>
        <dbReference type="ChEBI" id="CHEBI:57783"/>
        <dbReference type="ChEBI" id="CHEBI:58349"/>
        <dbReference type="ChEBI" id="CHEBI:78475"/>
        <dbReference type="ChEBI" id="CHEBI:78477"/>
    </reaction>
    <physiologicalReaction direction="left-to-right" evidence="57">
        <dbReference type="Rhea" id="RHEA:41897"/>
    </physiologicalReaction>
</comment>
<evidence type="ECO:0000256" key="50">
    <source>
        <dbReference type="ARBA" id="ARBA00048571"/>
    </source>
</evidence>
<keyword evidence="19" id="KW-0520">NAD</keyword>
<dbReference type="InterPro" id="IPR036736">
    <property type="entry name" value="ACP-like_sf"/>
</dbReference>
<dbReference type="Gene3D" id="3.40.50.720">
    <property type="entry name" value="NAD(P)-binding Rossmann-like Domain"/>
    <property type="match status" value="1"/>
</dbReference>
<dbReference type="InterPro" id="IPR009081">
    <property type="entry name" value="PP-bd_ACP"/>
</dbReference>
<comment type="function">
    <text evidence="32">Fatty acid synthetase is a multifunctional enzyme that catalyzes the de novo biosynthesis of long-chain saturated fatty acids starting from acetyl-CoA and malonyl-CoA in the presence of NADPH. This multifunctional protein contains 7 catalytic activities and a site for the binding of the prosthetic group 4'-phosphopantetheine of the acyl carrier protein ([ACP]) domain.</text>
</comment>
<dbReference type="Pfam" id="PF16197">
    <property type="entry name" value="KAsynt_C_assoc"/>
    <property type="match status" value="1"/>
</dbReference>
<keyword evidence="11" id="KW-0808">Transferase</keyword>
<dbReference type="EMBL" id="GGYP01006014">
    <property type="protein sequence ID" value="MDE50785.1"/>
    <property type="molecule type" value="Transcribed_RNA"/>
</dbReference>
<evidence type="ECO:0000256" key="39">
    <source>
        <dbReference type="ARBA" id="ARBA00047500"/>
    </source>
</evidence>
<comment type="catalytic activity">
    <reaction evidence="27">
        <text>a (3R)-hydroxyacyl-[ACP] = a (2E)-enoyl-[ACP] + H2O</text>
        <dbReference type="Rhea" id="RHEA:13097"/>
        <dbReference type="Rhea" id="RHEA-COMP:9925"/>
        <dbReference type="Rhea" id="RHEA-COMP:9945"/>
        <dbReference type="ChEBI" id="CHEBI:15377"/>
        <dbReference type="ChEBI" id="CHEBI:78784"/>
        <dbReference type="ChEBI" id="CHEBI:78827"/>
        <dbReference type="EC" id="4.2.1.59"/>
    </reaction>
    <physiologicalReaction direction="left-to-right" evidence="27">
        <dbReference type="Rhea" id="RHEA:13098"/>
    </physiologicalReaction>
</comment>
<evidence type="ECO:0000256" key="41">
    <source>
        <dbReference type="ARBA" id="ARBA00047810"/>
    </source>
</evidence>
<evidence type="ECO:0000256" key="8">
    <source>
        <dbReference type="ARBA" id="ARBA00022450"/>
    </source>
</evidence>
<dbReference type="SMART" id="SM00825">
    <property type="entry name" value="PKS_KS"/>
    <property type="match status" value="1"/>
</dbReference>
<dbReference type="InterPro" id="IPR029058">
    <property type="entry name" value="AB_hydrolase_fold"/>
</dbReference>
<evidence type="ECO:0000256" key="55">
    <source>
        <dbReference type="ARBA" id="ARBA00049019"/>
    </source>
</evidence>
<comment type="catalytic activity">
    <reaction evidence="38">
        <text>tetradecanoyl-[ACP] + malonyl-[ACP] + H(+) = 3-oxohexadecanoyl-[ACP] + holo-[ACP] + CO2</text>
        <dbReference type="Rhea" id="RHEA:41900"/>
        <dbReference type="Rhea" id="RHEA-COMP:9623"/>
        <dbReference type="Rhea" id="RHEA-COMP:9648"/>
        <dbReference type="Rhea" id="RHEA-COMP:9649"/>
        <dbReference type="Rhea" id="RHEA-COMP:9685"/>
        <dbReference type="ChEBI" id="CHEBI:15378"/>
        <dbReference type="ChEBI" id="CHEBI:16526"/>
        <dbReference type="ChEBI" id="CHEBI:64479"/>
        <dbReference type="ChEBI" id="CHEBI:78449"/>
        <dbReference type="ChEBI" id="CHEBI:78477"/>
        <dbReference type="ChEBI" id="CHEBI:78478"/>
    </reaction>
    <physiologicalReaction direction="left-to-right" evidence="38">
        <dbReference type="Rhea" id="RHEA:41901"/>
    </physiologicalReaction>
</comment>
<evidence type="ECO:0000256" key="60">
    <source>
        <dbReference type="ARBA" id="ARBA00049422"/>
    </source>
</evidence>
<dbReference type="InterPro" id="IPR049391">
    <property type="entry name" value="FAS_pseudo-KR"/>
</dbReference>
<comment type="catalytic activity">
    <reaction evidence="42">
        <text>(2E)-hexenoyl-[ACP] + NADPH + H(+) = hexanoyl-[ACP] + NADP(+)</text>
        <dbReference type="Rhea" id="RHEA:41832"/>
        <dbReference type="Rhea" id="RHEA-COMP:9631"/>
        <dbReference type="Rhea" id="RHEA-COMP:9632"/>
        <dbReference type="ChEBI" id="CHEBI:15378"/>
        <dbReference type="ChEBI" id="CHEBI:57783"/>
        <dbReference type="ChEBI" id="CHEBI:58349"/>
        <dbReference type="ChEBI" id="CHEBI:78458"/>
        <dbReference type="ChEBI" id="CHEBI:78459"/>
    </reaction>
    <physiologicalReaction direction="left-to-right" evidence="42">
        <dbReference type="Rhea" id="RHEA:41833"/>
    </physiologicalReaction>
</comment>
<reference evidence="69" key="1">
    <citation type="submission" date="2018-10" db="EMBL/GenBank/DDBJ databases">
        <title>Transcriptome assembly of Aceria tosichella (Wheat curl mite) Type 2.</title>
        <authorList>
            <person name="Scully E.D."/>
            <person name="Geib S.M."/>
            <person name="Palmer N.A."/>
            <person name="Gupta A.K."/>
            <person name="Sarath G."/>
            <person name="Tatineni S."/>
        </authorList>
    </citation>
    <scope>NUCLEOTIDE SEQUENCE</scope>
    <source>
        <strain evidence="69">LincolnNE</strain>
    </source>
</reference>
<feature type="region of interest" description="Disordered" evidence="65">
    <location>
        <begin position="512"/>
        <end position="534"/>
    </location>
</feature>
<dbReference type="Pfam" id="PF00109">
    <property type="entry name" value="ketoacyl-synt"/>
    <property type="match status" value="1"/>
</dbReference>
<comment type="catalytic activity">
    <reaction evidence="29">
        <text>(3R)-hydroxyoctadecanoyl-[ACP] = (2E)-octadecenoyl-[ACP] + H2O</text>
        <dbReference type="Rhea" id="RHEA:41924"/>
        <dbReference type="Rhea" id="RHEA-COMP:9654"/>
        <dbReference type="Rhea" id="RHEA-COMP:9655"/>
        <dbReference type="ChEBI" id="CHEBI:15377"/>
        <dbReference type="ChEBI" id="CHEBI:78488"/>
        <dbReference type="ChEBI" id="CHEBI:78489"/>
    </reaction>
    <physiologicalReaction direction="left-to-right" evidence="29">
        <dbReference type="Rhea" id="RHEA:41925"/>
    </physiologicalReaction>
</comment>
<evidence type="ECO:0000256" key="13">
    <source>
        <dbReference type="ARBA" id="ARBA00022801"/>
    </source>
</evidence>
<evidence type="ECO:0000256" key="18">
    <source>
        <dbReference type="ARBA" id="ARBA00023002"/>
    </source>
</evidence>
<comment type="catalytic activity">
    <reaction evidence="25">
        <text>(3R)-hydroxyhexanoyl-[ACP] = (2E)-hexenoyl-[ACP] + H2O</text>
        <dbReference type="Rhea" id="RHEA:41828"/>
        <dbReference type="Rhea" id="RHEA-COMP:9630"/>
        <dbReference type="Rhea" id="RHEA-COMP:9631"/>
        <dbReference type="ChEBI" id="CHEBI:15377"/>
        <dbReference type="ChEBI" id="CHEBI:78457"/>
        <dbReference type="ChEBI" id="CHEBI:78458"/>
    </reaction>
    <physiologicalReaction direction="left-to-right" evidence="25">
        <dbReference type="Rhea" id="RHEA:41829"/>
    </physiologicalReaction>
</comment>
<dbReference type="EC" id="2.3.1.41" evidence="6"/>
<comment type="catalytic activity">
    <reaction evidence="56">
        <text>decanoyl-[ACP] + malonyl-[ACP] + H(+) = 3-oxododecanoyl-[ACP] + holo-[ACP] + CO2</text>
        <dbReference type="Rhea" id="RHEA:41868"/>
        <dbReference type="Rhea" id="RHEA-COMP:9623"/>
        <dbReference type="Rhea" id="RHEA-COMP:9640"/>
        <dbReference type="Rhea" id="RHEA-COMP:9641"/>
        <dbReference type="Rhea" id="RHEA-COMP:9685"/>
        <dbReference type="ChEBI" id="CHEBI:15378"/>
        <dbReference type="ChEBI" id="CHEBI:16526"/>
        <dbReference type="ChEBI" id="CHEBI:64479"/>
        <dbReference type="ChEBI" id="CHEBI:78449"/>
        <dbReference type="ChEBI" id="CHEBI:78468"/>
        <dbReference type="ChEBI" id="CHEBI:78469"/>
    </reaction>
    <physiologicalReaction direction="left-to-right" evidence="56">
        <dbReference type="Rhea" id="RHEA:41869"/>
    </physiologicalReaction>
</comment>
<dbReference type="EC" id="1.1.1.100" evidence="5"/>
<evidence type="ECO:0000256" key="42">
    <source>
        <dbReference type="ARBA" id="ARBA00047897"/>
    </source>
</evidence>
<dbReference type="Pfam" id="PF21149">
    <property type="entry name" value="FAS_pseudo-KR"/>
    <property type="match status" value="1"/>
</dbReference>
<dbReference type="GO" id="GO:0006633">
    <property type="term" value="P:fatty acid biosynthetic process"/>
    <property type="evidence" value="ECO:0007669"/>
    <property type="project" value="UniProtKB-UniPathway"/>
</dbReference>
<comment type="catalytic activity">
    <reaction evidence="53">
        <text>hexadecanoyl-[ACP] + H2O = hexadecanoate + holo-[ACP] + H(+)</text>
        <dbReference type="Rhea" id="RHEA:41932"/>
        <dbReference type="Rhea" id="RHEA-COMP:9652"/>
        <dbReference type="Rhea" id="RHEA-COMP:9685"/>
        <dbReference type="ChEBI" id="CHEBI:7896"/>
        <dbReference type="ChEBI" id="CHEBI:15377"/>
        <dbReference type="ChEBI" id="CHEBI:15378"/>
        <dbReference type="ChEBI" id="CHEBI:64479"/>
        <dbReference type="ChEBI" id="CHEBI:78483"/>
        <dbReference type="EC" id="3.1.2.14"/>
    </reaction>
    <physiologicalReaction direction="left-to-right" evidence="53">
        <dbReference type="Rhea" id="RHEA:41933"/>
    </physiologicalReaction>
</comment>
<dbReference type="InterPro" id="IPR014030">
    <property type="entry name" value="Ketoacyl_synth_N"/>
</dbReference>
<evidence type="ECO:0000256" key="27">
    <source>
        <dbReference type="ARBA" id="ARBA00023394"/>
    </source>
</evidence>
<dbReference type="Pfam" id="PF13602">
    <property type="entry name" value="ADH_zinc_N_2"/>
    <property type="match status" value="1"/>
</dbReference>
<comment type="catalytic activity">
    <reaction evidence="30">
        <text>(3R)-hydroxyhexadecanoyl-[ACP] = (2E)-hexadecenoyl-[ACP] + H2O</text>
        <dbReference type="Rhea" id="RHEA:41908"/>
        <dbReference type="Rhea" id="RHEA-COMP:9650"/>
        <dbReference type="Rhea" id="RHEA-COMP:9651"/>
        <dbReference type="ChEBI" id="CHEBI:15377"/>
        <dbReference type="ChEBI" id="CHEBI:78480"/>
        <dbReference type="ChEBI" id="CHEBI:78481"/>
    </reaction>
    <physiologicalReaction direction="left-to-right" evidence="30">
        <dbReference type="Rhea" id="RHEA:41909"/>
    </physiologicalReaction>
</comment>
<evidence type="ECO:0000259" key="66">
    <source>
        <dbReference type="PROSITE" id="PS50075"/>
    </source>
</evidence>
<comment type="catalytic activity">
    <reaction evidence="48">
        <text>(2E)-octenoyl-[ACP] + NADPH + H(+) = octanoyl-[ACP] + NADP(+)</text>
        <dbReference type="Rhea" id="RHEA:41848"/>
        <dbReference type="Rhea" id="RHEA-COMP:9635"/>
        <dbReference type="Rhea" id="RHEA-COMP:9636"/>
        <dbReference type="ChEBI" id="CHEBI:15378"/>
        <dbReference type="ChEBI" id="CHEBI:57783"/>
        <dbReference type="ChEBI" id="CHEBI:58349"/>
        <dbReference type="ChEBI" id="CHEBI:78462"/>
        <dbReference type="ChEBI" id="CHEBI:78463"/>
    </reaction>
    <physiologicalReaction direction="left-to-right" evidence="48">
        <dbReference type="Rhea" id="RHEA:41849"/>
    </physiologicalReaction>
</comment>
<dbReference type="PROSITE" id="PS00606">
    <property type="entry name" value="KS3_1"/>
    <property type="match status" value="1"/>
</dbReference>
<evidence type="ECO:0000256" key="45">
    <source>
        <dbReference type="ARBA" id="ARBA00048051"/>
    </source>
</evidence>
<dbReference type="PANTHER" id="PTHR43775">
    <property type="entry name" value="FATTY ACID SYNTHASE"/>
    <property type="match status" value="1"/>
</dbReference>
<evidence type="ECO:0000256" key="1">
    <source>
        <dbReference type="ARBA" id="ARBA00005189"/>
    </source>
</evidence>
<dbReference type="FunFam" id="3.90.180.10:FF:000015">
    <property type="entry name" value="Fatty acid synthase"/>
    <property type="match status" value="1"/>
</dbReference>
<evidence type="ECO:0000313" key="69">
    <source>
        <dbReference type="EMBL" id="MDE50785.1"/>
    </source>
</evidence>
<dbReference type="GO" id="GO:0004316">
    <property type="term" value="F:3-oxoacyl-[acyl-carrier-protein] reductase (NADPH) activity"/>
    <property type="evidence" value="ECO:0007669"/>
    <property type="project" value="UniProtKB-EC"/>
</dbReference>
<dbReference type="SMART" id="SM00826">
    <property type="entry name" value="PKS_DH"/>
    <property type="match status" value="1"/>
</dbReference>
<proteinExistence type="predicted"/>
<dbReference type="InterPro" id="IPR016035">
    <property type="entry name" value="Acyl_Trfase/lysoPLipase"/>
</dbReference>
<dbReference type="Gene3D" id="3.40.50.1820">
    <property type="entry name" value="alpha/beta hydrolase"/>
    <property type="match status" value="1"/>
</dbReference>
<dbReference type="InterPro" id="IPR014031">
    <property type="entry name" value="Ketoacyl_synth_C"/>
</dbReference>
<comment type="catalytic activity">
    <reaction evidence="31">
        <text>(3R)-hydroxybutanoyl-[ACP] = (2E)-butenoyl-[ACP] + H2O</text>
        <dbReference type="Rhea" id="RHEA:41808"/>
        <dbReference type="Rhea" id="RHEA-COMP:9626"/>
        <dbReference type="Rhea" id="RHEA-COMP:9627"/>
        <dbReference type="ChEBI" id="CHEBI:15377"/>
        <dbReference type="ChEBI" id="CHEBI:78451"/>
        <dbReference type="ChEBI" id="CHEBI:78453"/>
    </reaction>
    <physiologicalReaction direction="left-to-right" evidence="31">
        <dbReference type="Rhea" id="RHEA:41809"/>
    </physiologicalReaction>
</comment>
<feature type="region of interest" description="C-terminal hotdog fold" evidence="64">
    <location>
        <begin position="1037"/>
        <end position="1161"/>
    </location>
</feature>
<dbReference type="SMART" id="SM00827">
    <property type="entry name" value="PKS_AT"/>
    <property type="match status" value="1"/>
</dbReference>
<evidence type="ECO:0000256" key="52">
    <source>
        <dbReference type="ARBA" id="ARBA00048691"/>
    </source>
</evidence>
<feature type="active site" description="Proton acceptor; for dehydratase activity" evidence="64">
    <location>
        <position position="929"/>
    </location>
</feature>
<comment type="catalytic activity">
    <reaction evidence="33">
        <text>acetyl-CoA + n malonyl-CoA + 2n NADPH + 2n H(+) = a long-chain fatty acid + (n+1) CoA + n CO2 + 2n NADP(+).</text>
        <dbReference type="EC" id="2.3.1.85"/>
    </reaction>
</comment>
<keyword evidence="15" id="KW-0521">NADP</keyword>
<evidence type="ECO:0000256" key="29">
    <source>
        <dbReference type="ARBA" id="ARBA00023399"/>
    </source>
</evidence>
<evidence type="ECO:0000256" key="10">
    <source>
        <dbReference type="ARBA" id="ARBA00022553"/>
    </source>
</evidence>
<keyword evidence="8" id="KW-0596">Phosphopantetheine</keyword>
<evidence type="ECO:0000256" key="24">
    <source>
        <dbReference type="ARBA" id="ARBA00023351"/>
    </source>
</evidence>
<comment type="catalytic activity">
    <reaction evidence="34">
        <text>3-oxooctadecanoyl-[ACP] + NADPH + H(+) = (3R)-hydroxyoctadecanoyl-[ACP] + NADP(+)</text>
        <dbReference type="Rhea" id="RHEA:41920"/>
        <dbReference type="Rhea" id="RHEA-COMP:9653"/>
        <dbReference type="Rhea" id="RHEA-COMP:9654"/>
        <dbReference type="ChEBI" id="CHEBI:15378"/>
        <dbReference type="ChEBI" id="CHEBI:57783"/>
        <dbReference type="ChEBI" id="CHEBI:58349"/>
        <dbReference type="ChEBI" id="CHEBI:78487"/>
        <dbReference type="ChEBI" id="CHEBI:78488"/>
    </reaction>
    <physiologicalReaction direction="left-to-right" evidence="34">
        <dbReference type="Rhea" id="RHEA:41921"/>
    </physiologicalReaction>
</comment>
<comment type="catalytic activity">
    <reaction evidence="45">
        <text>hexadecanoyl-[ACP] + malonyl-[ACP] + H(+) = 3-oxooctadecanoyl-[ACP] + holo-[ACP] + CO2</text>
        <dbReference type="Rhea" id="RHEA:41916"/>
        <dbReference type="Rhea" id="RHEA-COMP:9623"/>
        <dbReference type="Rhea" id="RHEA-COMP:9652"/>
        <dbReference type="Rhea" id="RHEA-COMP:9653"/>
        <dbReference type="Rhea" id="RHEA-COMP:9685"/>
        <dbReference type="ChEBI" id="CHEBI:15378"/>
        <dbReference type="ChEBI" id="CHEBI:16526"/>
        <dbReference type="ChEBI" id="CHEBI:64479"/>
        <dbReference type="ChEBI" id="CHEBI:78449"/>
        <dbReference type="ChEBI" id="CHEBI:78483"/>
        <dbReference type="ChEBI" id="CHEBI:78487"/>
    </reaction>
    <physiologicalReaction direction="left-to-right" evidence="45">
        <dbReference type="Rhea" id="RHEA:41917"/>
    </physiologicalReaction>
</comment>
<dbReference type="SMART" id="SM00823">
    <property type="entry name" value="PKS_PP"/>
    <property type="match status" value="1"/>
</dbReference>
<evidence type="ECO:0000256" key="7">
    <source>
        <dbReference type="ARBA" id="ARBA00018769"/>
    </source>
</evidence>
<comment type="catalytic activity">
    <reaction evidence="37">
        <text>3-oxodecanoyl-[ACP] + NADPH + H(+) = (3R)-hydroxydecanoyl-[ACP] + NADP(+)</text>
        <dbReference type="Rhea" id="RHEA:41856"/>
        <dbReference type="Rhea" id="RHEA-COMP:9637"/>
        <dbReference type="Rhea" id="RHEA-COMP:9638"/>
        <dbReference type="ChEBI" id="CHEBI:15378"/>
        <dbReference type="ChEBI" id="CHEBI:57783"/>
        <dbReference type="ChEBI" id="CHEBI:58349"/>
        <dbReference type="ChEBI" id="CHEBI:78464"/>
        <dbReference type="ChEBI" id="CHEBI:78466"/>
    </reaction>
    <physiologicalReaction direction="left-to-right" evidence="37">
        <dbReference type="Rhea" id="RHEA:41857"/>
    </physiologicalReaction>
</comment>
<gene>
    <name evidence="69" type="primary">Fasn_2</name>
    <name evidence="69" type="ORF">g.14317</name>
</gene>
<dbReference type="InterPro" id="IPR016036">
    <property type="entry name" value="Malonyl_transacylase_ACP-bd"/>
</dbReference>
<dbReference type="PROSITE" id="PS50075">
    <property type="entry name" value="CARRIER"/>
    <property type="match status" value="1"/>
</dbReference>
<dbReference type="InterPro" id="IPR018201">
    <property type="entry name" value="Ketoacyl_synth_AS"/>
</dbReference>
<dbReference type="Gene3D" id="3.90.180.10">
    <property type="entry name" value="Medium-chain alcohol dehydrogenases, catalytic domain"/>
    <property type="match status" value="1"/>
</dbReference>
<comment type="catalytic activity">
    <reaction evidence="50">
        <text>3-oxohexanoyl-[ACP] + NADPH + H(+) = (3R)-hydroxyhexanoyl-[ACP] + NADP(+)</text>
        <dbReference type="Rhea" id="RHEA:41824"/>
        <dbReference type="Rhea" id="RHEA-COMP:9629"/>
        <dbReference type="Rhea" id="RHEA-COMP:9630"/>
        <dbReference type="ChEBI" id="CHEBI:15378"/>
        <dbReference type="ChEBI" id="CHEBI:57783"/>
        <dbReference type="ChEBI" id="CHEBI:58349"/>
        <dbReference type="ChEBI" id="CHEBI:78456"/>
        <dbReference type="ChEBI" id="CHEBI:78457"/>
    </reaction>
    <physiologicalReaction direction="left-to-right" evidence="50">
        <dbReference type="Rhea" id="RHEA:41825"/>
    </physiologicalReaction>
</comment>
<dbReference type="Gene3D" id="1.10.1200.10">
    <property type="entry name" value="ACP-like"/>
    <property type="match status" value="1"/>
</dbReference>
<dbReference type="InterPro" id="IPR049552">
    <property type="entry name" value="PKS_DH_N"/>
</dbReference>
<evidence type="ECO:0000259" key="68">
    <source>
        <dbReference type="PROSITE" id="PS52019"/>
    </source>
</evidence>
<evidence type="ECO:0000256" key="62">
    <source>
        <dbReference type="ARBA" id="ARBA00049521"/>
    </source>
</evidence>
<evidence type="ECO:0000256" key="49">
    <source>
        <dbReference type="ARBA" id="ARBA00048506"/>
    </source>
</evidence>
<dbReference type="SUPFAM" id="SSF47336">
    <property type="entry name" value="ACP-like"/>
    <property type="match status" value="1"/>
</dbReference>
<feature type="domain" description="Carrier" evidence="66">
    <location>
        <begin position="2233"/>
        <end position="2312"/>
    </location>
</feature>
<evidence type="ECO:0000256" key="20">
    <source>
        <dbReference type="ARBA" id="ARBA00023098"/>
    </source>
</evidence>
<comment type="catalytic activity">
    <reaction evidence="51">
        <text>a 2,3-saturated acyl-[ACP] + NADP(+) = a (2E)-enoyl-[ACP] + NADPH + H(+)</text>
        <dbReference type="Rhea" id="RHEA:22564"/>
        <dbReference type="Rhea" id="RHEA-COMP:9925"/>
        <dbReference type="Rhea" id="RHEA-COMP:9926"/>
        <dbReference type="ChEBI" id="CHEBI:15378"/>
        <dbReference type="ChEBI" id="CHEBI:57783"/>
        <dbReference type="ChEBI" id="CHEBI:58349"/>
        <dbReference type="ChEBI" id="CHEBI:78784"/>
        <dbReference type="ChEBI" id="CHEBI:78785"/>
        <dbReference type="EC" id="1.3.1.39"/>
    </reaction>
    <physiologicalReaction direction="right-to-left" evidence="51">
        <dbReference type="Rhea" id="RHEA:22566"/>
    </physiologicalReaction>
</comment>
<evidence type="ECO:0000256" key="58">
    <source>
        <dbReference type="ARBA" id="ARBA00049263"/>
    </source>
</evidence>
<feature type="domain" description="PKS/mFAS DH" evidence="68">
    <location>
        <begin position="891"/>
        <end position="1161"/>
    </location>
</feature>
<comment type="catalytic activity">
    <reaction evidence="24">
        <text>(3R)-hydroxydodecanoyl-[ACP] = (2E)-dodecenoyl-[ACP] + H2O</text>
        <dbReference type="Rhea" id="RHEA:41876"/>
        <dbReference type="Rhea" id="RHEA-COMP:9642"/>
        <dbReference type="Rhea" id="RHEA-COMP:9643"/>
        <dbReference type="ChEBI" id="CHEBI:15377"/>
        <dbReference type="ChEBI" id="CHEBI:78470"/>
        <dbReference type="ChEBI" id="CHEBI:78472"/>
    </reaction>
    <physiologicalReaction direction="left-to-right" evidence="24">
        <dbReference type="Rhea" id="RHEA:41877"/>
    </physiologicalReaction>
</comment>
<dbReference type="GO" id="GO:0004312">
    <property type="term" value="F:fatty acid synthase activity"/>
    <property type="evidence" value="ECO:0007669"/>
    <property type="project" value="UniProtKB-EC"/>
</dbReference>
<dbReference type="Gene3D" id="3.10.129.110">
    <property type="entry name" value="Polyketide synthase dehydratase"/>
    <property type="match status" value="1"/>
</dbReference>
<evidence type="ECO:0000256" key="47">
    <source>
        <dbReference type="ARBA" id="ARBA00048289"/>
    </source>
</evidence>
<evidence type="ECO:0000256" key="19">
    <source>
        <dbReference type="ARBA" id="ARBA00023027"/>
    </source>
</evidence>
<dbReference type="Gene3D" id="3.40.366.10">
    <property type="entry name" value="Malonyl-Coenzyme A Acyl Carrier Protein, domain 2"/>
    <property type="match status" value="1"/>
</dbReference>
<evidence type="ECO:0000256" key="43">
    <source>
        <dbReference type="ARBA" id="ARBA00047953"/>
    </source>
</evidence>
<dbReference type="Pfam" id="PF00975">
    <property type="entry name" value="Thioesterase"/>
    <property type="match status" value="1"/>
</dbReference>
<evidence type="ECO:0000256" key="3">
    <source>
        <dbReference type="ARBA" id="ARBA00012480"/>
    </source>
</evidence>
<comment type="catalytic activity">
    <reaction evidence="26">
        <text>(3R)-hydroxydecanoyl-[ACP] = (2E)-decenoyl-[ACP] + H2O</text>
        <dbReference type="Rhea" id="RHEA:41860"/>
        <dbReference type="Rhea" id="RHEA-COMP:9638"/>
        <dbReference type="Rhea" id="RHEA-COMP:9639"/>
        <dbReference type="ChEBI" id="CHEBI:15377"/>
        <dbReference type="ChEBI" id="CHEBI:78466"/>
        <dbReference type="ChEBI" id="CHEBI:78467"/>
    </reaction>
    <physiologicalReaction direction="left-to-right" evidence="26">
        <dbReference type="Rhea" id="RHEA:41861"/>
    </physiologicalReaction>
</comment>
<dbReference type="GO" id="GO:0004313">
    <property type="term" value="F:[acyl-carrier-protein] S-acetyltransferase activity"/>
    <property type="evidence" value="ECO:0007669"/>
    <property type="project" value="UniProtKB-EC"/>
</dbReference>
<evidence type="ECO:0000256" key="54">
    <source>
        <dbReference type="ARBA" id="ARBA00048935"/>
    </source>
</evidence>
<evidence type="ECO:0000256" key="57">
    <source>
        <dbReference type="ARBA" id="ARBA00049171"/>
    </source>
</evidence>
<evidence type="ECO:0000256" key="25">
    <source>
        <dbReference type="ARBA" id="ARBA00023373"/>
    </source>
</evidence>
<evidence type="ECO:0000256" key="14">
    <source>
        <dbReference type="ARBA" id="ARBA00022832"/>
    </source>
</evidence>
<dbReference type="EC" id="2.3.1.85" evidence="4"/>
<evidence type="ECO:0000256" key="63">
    <source>
        <dbReference type="ARBA" id="ARBA00049533"/>
    </source>
</evidence>
<dbReference type="PANTHER" id="PTHR43775:SF7">
    <property type="entry name" value="FATTY ACID SYNTHASE"/>
    <property type="match status" value="1"/>
</dbReference>
<evidence type="ECO:0000256" key="9">
    <source>
        <dbReference type="ARBA" id="ARBA00022516"/>
    </source>
</evidence>
<keyword evidence="14" id="KW-0276">Fatty acid metabolism</keyword>
<dbReference type="SUPFAM" id="SSF51735">
    <property type="entry name" value="NAD(P)-binding Rossmann-fold domains"/>
    <property type="match status" value="2"/>
</dbReference>
<comment type="catalytic activity">
    <reaction evidence="52">
        <text>holo-[ACP] + acetyl-CoA = acetyl-[ACP] + CoA</text>
        <dbReference type="Rhea" id="RHEA:41788"/>
        <dbReference type="Rhea" id="RHEA-COMP:9621"/>
        <dbReference type="Rhea" id="RHEA-COMP:9685"/>
        <dbReference type="ChEBI" id="CHEBI:57287"/>
        <dbReference type="ChEBI" id="CHEBI:57288"/>
        <dbReference type="ChEBI" id="CHEBI:64479"/>
        <dbReference type="ChEBI" id="CHEBI:78446"/>
        <dbReference type="EC" id="2.3.1.38"/>
    </reaction>
    <physiologicalReaction direction="left-to-right" evidence="52">
        <dbReference type="Rhea" id="RHEA:41789"/>
    </physiologicalReaction>
</comment>
<comment type="catalytic activity">
    <reaction evidence="41">
        <text>(2E)-hexadecenoyl-[ACP] + NADPH + H(+) = hexadecanoyl-[ACP] + NADP(+)</text>
        <dbReference type="Rhea" id="RHEA:41912"/>
        <dbReference type="Rhea" id="RHEA-COMP:9651"/>
        <dbReference type="Rhea" id="RHEA-COMP:9652"/>
        <dbReference type="ChEBI" id="CHEBI:15378"/>
        <dbReference type="ChEBI" id="CHEBI:57783"/>
        <dbReference type="ChEBI" id="CHEBI:58349"/>
        <dbReference type="ChEBI" id="CHEBI:78481"/>
        <dbReference type="ChEBI" id="CHEBI:78483"/>
    </reaction>
    <physiologicalReaction direction="left-to-right" evidence="41">
        <dbReference type="Rhea" id="RHEA:41913"/>
    </physiologicalReaction>
</comment>
<dbReference type="CDD" id="cd05195">
    <property type="entry name" value="enoyl_red"/>
    <property type="match status" value="1"/>
</dbReference>
<evidence type="ECO:0000256" key="22">
    <source>
        <dbReference type="ARBA" id="ARBA00023268"/>
    </source>
</evidence>
<evidence type="ECO:0000256" key="5">
    <source>
        <dbReference type="ARBA" id="ARBA00012948"/>
    </source>
</evidence>
<evidence type="ECO:0000256" key="15">
    <source>
        <dbReference type="ARBA" id="ARBA00022857"/>
    </source>
</evidence>
<evidence type="ECO:0000259" key="67">
    <source>
        <dbReference type="PROSITE" id="PS52004"/>
    </source>
</evidence>
<dbReference type="FunFam" id="3.40.50.720:FF:000209">
    <property type="entry name" value="Polyketide synthase Pks12"/>
    <property type="match status" value="1"/>
</dbReference>
<dbReference type="EC" id="3.1.2.14" evidence="3"/>
<dbReference type="CDD" id="cd00833">
    <property type="entry name" value="PKS"/>
    <property type="match status" value="1"/>
</dbReference>
<dbReference type="SUPFAM" id="SSF53474">
    <property type="entry name" value="alpha/beta-Hydrolases"/>
    <property type="match status" value="1"/>
</dbReference>
<dbReference type="InterPro" id="IPR042104">
    <property type="entry name" value="PKS_dehydratase_sf"/>
</dbReference>
<dbReference type="Pfam" id="PF00698">
    <property type="entry name" value="Acyl_transf_1"/>
    <property type="match status" value="1"/>
</dbReference>
<accession>A0A6G1SJY0</accession>
<dbReference type="EC" id="1.3.1.39" evidence="2"/>
<keyword evidence="20" id="KW-0443">Lipid metabolism</keyword>
<evidence type="ECO:0000256" key="17">
    <source>
        <dbReference type="ARBA" id="ARBA00022990"/>
    </source>
</evidence>
<dbReference type="GO" id="GO:0141148">
    <property type="term" value="F:enoyl-[acyl-carrier-protein] reductase (NADPH) activity"/>
    <property type="evidence" value="ECO:0007669"/>
    <property type="project" value="UniProtKB-EC"/>
</dbReference>
<dbReference type="Pfam" id="PF02801">
    <property type="entry name" value="Ketoacyl-synt_C"/>
    <property type="match status" value="1"/>
</dbReference>
<comment type="catalytic activity">
    <reaction evidence="44">
        <text>acetyl-[ACP] + malonyl-[ACP] + H(+) = 3-oxobutanoyl-[ACP] + holo-[ACP] + CO2</text>
        <dbReference type="Rhea" id="RHEA:41800"/>
        <dbReference type="Rhea" id="RHEA-COMP:9621"/>
        <dbReference type="Rhea" id="RHEA-COMP:9623"/>
        <dbReference type="Rhea" id="RHEA-COMP:9625"/>
        <dbReference type="Rhea" id="RHEA-COMP:9685"/>
        <dbReference type="ChEBI" id="CHEBI:15378"/>
        <dbReference type="ChEBI" id="CHEBI:16526"/>
        <dbReference type="ChEBI" id="CHEBI:64479"/>
        <dbReference type="ChEBI" id="CHEBI:78446"/>
        <dbReference type="ChEBI" id="CHEBI:78449"/>
        <dbReference type="ChEBI" id="CHEBI:78450"/>
    </reaction>
    <physiologicalReaction direction="left-to-right" evidence="44">
        <dbReference type="Rhea" id="RHEA:41801"/>
    </physiologicalReaction>
</comment>
<keyword evidence="18" id="KW-0560">Oxidoreductase</keyword>
<dbReference type="InterPro" id="IPR001031">
    <property type="entry name" value="Thioesterase"/>
</dbReference>
<evidence type="ECO:0000256" key="48">
    <source>
        <dbReference type="ARBA" id="ARBA00048420"/>
    </source>
</evidence>
<evidence type="ECO:0000256" key="11">
    <source>
        <dbReference type="ARBA" id="ARBA00022679"/>
    </source>
</evidence>
<evidence type="ECO:0000256" key="37">
    <source>
        <dbReference type="ARBA" id="ARBA00047440"/>
    </source>
</evidence>
<comment type="catalytic activity">
    <reaction evidence="61">
        <text>butanoyl-[ACP] + malonyl-[ACP] + H(+) = 3-oxohexanoyl-[ACP] + holo-[ACP] + CO2</text>
        <dbReference type="Rhea" id="RHEA:41820"/>
        <dbReference type="Rhea" id="RHEA-COMP:9623"/>
        <dbReference type="Rhea" id="RHEA-COMP:9628"/>
        <dbReference type="Rhea" id="RHEA-COMP:9629"/>
        <dbReference type="Rhea" id="RHEA-COMP:9685"/>
        <dbReference type="ChEBI" id="CHEBI:15378"/>
        <dbReference type="ChEBI" id="CHEBI:16526"/>
        <dbReference type="ChEBI" id="CHEBI:64479"/>
        <dbReference type="ChEBI" id="CHEBI:78449"/>
        <dbReference type="ChEBI" id="CHEBI:78454"/>
        <dbReference type="ChEBI" id="CHEBI:78456"/>
    </reaction>
    <physiologicalReaction direction="left-to-right" evidence="61">
        <dbReference type="Rhea" id="RHEA:41821"/>
    </physiologicalReaction>
</comment>
<dbReference type="InterPro" id="IPR011032">
    <property type="entry name" value="GroES-like_sf"/>
</dbReference>
<comment type="catalytic activity">
    <reaction evidence="60">
        <text>3-oxooctanoyl-[ACP] + NADPH + H(+) = (3R)-hydroxyoctanoyl-[ACP] + NADP(+)</text>
        <dbReference type="Rhea" id="RHEA:41840"/>
        <dbReference type="Rhea" id="RHEA-COMP:9633"/>
        <dbReference type="Rhea" id="RHEA-COMP:9634"/>
        <dbReference type="ChEBI" id="CHEBI:15378"/>
        <dbReference type="ChEBI" id="CHEBI:57783"/>
        <dbReference type="ChEBI" id="CHEBI:58349"/>
        <dbReference type="ChEBI" id="CHEBI:78460"/>
        <dbReference type="ChEBI" id="CHEBI:78461"/>
    </reaction>
    <physiologicalReaction direction="left-to-right" evidence="60">
        <dbReference type="Rhea" id="RHEA:41841"/>
    </physiologicalReaction>
</comment>
<dbReference type="Gene3D" id="3.30.70.3290">
    <property type="match status" value="1"/>
</dbReference>
<dbReference type="GO" id="GO:0031177">
    <property type="term" value="F:phosphopantetheine binding"/>
    <property type="evidence" value="ECO:0007669"/>
    <property type="project" value="InterPro"/>
</dbReference>
<evidence type="ECO:0000256" key="56">
    <source>
        <dbReference type="ARBA" id="ARBA00049109"/>
    </source>
</evidence>
<keyword evidence="12" id="KW-0702">S-nitrosylation</keyword>
<dbReference type="CDD" id="cd08954">
    <property type="entry name" value="KR_1_FAS_SDR_x"/>
    <property type="match status" value="1"/>
</dbReference>
<dbReference type="InterPro" id="IPR001227">
    <property type="entry name" value="Ac_transferase_dom_sf"/>
</dbReference>
<evidence type="ECO:0000256" key="36">
    <source>
        <dbReference type="ARBA" id="ARBA00047400"/>
    </source>
</evidence>
<evidence type="ECO:0000256" key="35">
    <source>
        <dbReference type="ARBA" id="ARBA00047394"/>
    </source>
</evidence>
<dbReference type="InterPro" id="IPR057326">
    <property type="entry name" value="KR_dom"/>
</dbReference>
<dbReference type="InterPro" id="IPR050091">
    <property type="entry name" value="PKS_NRPS_Biosynth_Enz"/>
</dbReference>
<evidence type="ECO:0000256" key="32">
    <source>
        <dbReference type="ARBA" id="ARBA00023442"/>
    </source>
</evidence>
<evidence type="ECO:0000256" key="26">
    <source>
        <dbReference type="ARBA" id="ARBA00023388"/>
    </source>
</evidence>
<dbReference type="GO" id="GO:0004315">
    <property type="term" value="F:3-oxoacyl-[acyl-carrier-protein] synthase activity"/>
    <property type="evidence" value="ECO:0007669"/>
    <property type="project" value="UniProtKB-EC"/>
</dbReference>
<dbReference type="Pfam" id="PF08659">
    <property type="entry name" value="KR"/>
    <property type="match status" value="1"/>
</dbReference>
<comment type="catalytic activity">
    <reaction evidence="40">
        <text>dodecanoyl-[ACP] + malonyl-[ACP] + H(+) = 3-oxotetradecanoyl-[ACP] + holo-[ACP] + CO2</text>
        <dbReference type="Rhea" id="RHEA:41884"/>
        <dbReference type="Rhea" id="RHEA-COMP:9623"/>
        <dbReference type="Rhea" id="RHEA-COMP:9644"/>
        <dbReference type="Rhea" id="RHEA-COMP:9645"/>
        <dbReference type="Rhea" id="RHEA-COMP:9685"/>
        <dbReference type="ChEBI" id="CHEBI:15378"/>
        <dbReference type="ChEBI" id="CHEBI:16526"/>
        <dbReference type="ChEBI" id="CHEBI:64479"/>
        <dbReference type="ChEBI" id="CHEBI:65264"/>
        <dbReference type="ChEBI" id="CHEBI:78449"/>
        <dbReference type="ChEBI" id="CHEBI:78473"/>
    </reaction>
    <physiologicalReaction direction="left-to-right" evidence="40">
        <dbReference type="Rhea" id="RHEA:41885"/>
    </physiologicalReaction>
</comment>
<evidence type="ECO:0000256" key="2">
    <source>
        <dbReference type="ARBA" id="ARBA00012004"/>
    </source>
</evidence>
<evidence type="ECO:0000256" key="64">
    <source>
        <dbReference type="PROSITE-ProRule" id="PRU01363"/>
    </source>
</evidence>
<comment type="catalytic activity">
    <reaction evidence="36">
        <text>a (3R)-hydroxyacyl-[ACP] + NADP(+) = a 3-oxoacyl-[ACP] + NADPH + H(+)</text>
        <dbReference type="Rhea" id="RHEA:17397"/>
        <dbReference type="Rhea" id="RHEA-COMP:9916"/>
        <dbReference type="Rhea" id="RHEA-COMP:9945"/>
        <dbReference type="ChEBI" id="CHEBI:15378"/>
        <dbReference type="ChEBI" id="CHEBI:57783"/>
        <dbReference type="ChEBI" id="CHEBI:58349"/>
        <dbReference type="ChEBI" id="CHEBI:78776"/>
        <dbReference type="ChEBI" id="CHEBI:78827"/>
        <dbReference type="EC" id="1.1.1.100"/>
    </reaction>
    <physiologicalReaction direction="right-to-left" evidence="36">
        <dbReference type="Rhea" id="RHEA:17399"/>
    </physiologicalReaction>
</comment>
<dbReference type="Gene3D" id="3.40.47.10">
    <property type="match status" value="1"/>
</dbReference>
<evidence type="ECO:0000256" key="38">
    <source>
        <dbReference type="ARBA" id="ARBA00047451"/>
    </source>
</evidence>
<comment type="catalytic activity">
    <reaction evidence="23">
        <text>(3R)-hydroxyoctanoyl-[ACP] = (2E)-octenoyl-[ACP] + H2O</text>
        <dbReference type="Rhea" id="RHEA:41844"/>
        <dbReference type="Rhea" id="RHEA-COMP:9634"/>
        <dbReference type="Rhea" id="RHEA-COMP:9635"/>
        <dbReference type="ChEBI" id="CHEBI:15377"/>
        <dbReference type="ChEBI" id="CHEBI:78461"/>
        <dbReference type="ChEBI" id="CHEBI:78462"/>
    </reaction>
    <physiologicalReaction direction="left-to-right" evidence="23">
        <dbReference type="Rhea" id="RHEA:41845"/>
    </physiologicalReaction>
</comment>
<evidence type="ECO:0000256" key="40">
    <source>
        <dbReference type="ARBA" id="ARBA00047578"/>
    </source>
</evidence>
<dbReference type="Pfam" id="PF21089">
    <property type="entry name" value="PKS_DH_N"/>
    <property type="match status" value="1"/>
</dbReference>
<dbReference type="InterPro" id="IPR020843">
    <property type="entry name" value="ER"/>
</dbReference>
<keyword evidence="21" id="KW-0275">Fatty acid biosynthesis</keyword>
<evidence type="ECO:0000256" key="21">
    <source>
        <dbReference type="ARBA" id="ARBA00023160"/>
    </source>
</evidence>
<feature type="domain" description="Ketosynthase family 3 (KS3)" evidence="67">
    <location>
        <begin position="18"/>
        <end position="424"/>
    </location>
</feature>
<comment type="catalytic activity">
    <reaction evidence="43">
        <text>3-oxobutanoyl-[ACP] + NADPH + H(+) = (3R)-hydroxybutanoyl-[ACP] + NADP(+)</text>
        <dbReference type="Rhea" id="RHEA:41804"/>
        <dbReference type="Rhea" id="RHEA-COMP:9625"/>
        <dbReference type="Rhea" id="RHEA-COMP:9626"/>
        <dbReference type="ChEBI" id="CHEBI:15378"/>
        <dbReference type="ChEBI" id="CHEBI:57783"/>
        <dbReference type="ChEBI" id="CHEBI:58349"/>
        <dbReference type="ChEBI" id="CHEBI:78450"/>
        <dbReference type="ChEBI" id="CHEBI:78451"/>
    </reaction>
    <physiologicalReaction direction="left-to-right" evidence="43">
        <dbReference type="Rhea" id="RHEA:41805"/>
    </physiologicalReaction>
</comment>
<dbReference type="PROSITE" id="PS52019">
    <property type="entry name" value="PKS_MFAS_DH"/>
    <property type="match status" value="1"/>
</dbReference>
<evidence type="ECO:0000256" key="6">
    <source>
        <dbReference type="ARBA" id="ARBA00013191"/>
    </source>
</evidence>
<evidence type="ECO:0000256" key="61">
    <source>
        <dbReference type="ARBA" id="ARBA00049449"/>
    </source>
</evidence>
<evidence type="ECO:0000256" key="65">
    <source>
        <dbReference type="SAM" id="MobiDB-lite"/>
    </source>
</evidence>
<dbReference type="SMART" id="SM00829">
    <property type="entry name" value="PKS_ER"/>
    <property type="match status" value="1"/>
</dbReference>
<dbReference type="SUPFAM" id="SSF55048">
    <property type="entry name" value="Probable ACP-binding domain of malonyl-CoA ACP transacylase"/>
    <property type="match status" value="1"/>
</dbReference>
<dbReference type="SMART" id="SM00822">
    <property type="entry name" value="PKS_KR"/>
    <property type="match status" value="1"/>
</dbReference>
<comment type="catalytic activity">
    <reaction evidence="39">
        <text>(2E)-butenoyl-[ACP] + NADPH + H(+) = butanoyl-[ACP] + NADP(+)</text>
        <dbReference type="Rhea" id="RHEA:41812"/>
        <dbReference type="Rhea" id="RHEA-COMP:9627"/>
        <dbReference type="Rhea" id="RHEA-COMP:9628"/>
        <dbReference type="ChEBI" id="CHEBI:15378"/>
        <dbReference type="ChEBI" id="CHEBI:57783"/>
        <dbReference type="ChEBI" id="CHEBI:58349"/>
        <dbReference type="ChEBI" id="CHEBI:78453"/>
        <dbReference type="ChEBI" id="CHEBI:78454"/>
    </reaction>
    <physiologicalReaction direction="left-to-right" evidence="39">
        <dbReference type="Rhea" id="RHEA:41813"/>
    </physiologicalReaction>
</comment>
<dbReference type="InterPro" id="IPR032821">
    <property type="entry name" value="PKS_assoc"/>
</dbReference>
<evidence type="ECO:0000256" key="23">
    <source>
        <dbReference type="ARBA" id="ARBA00023332"/>
    </source>
</evidence>
<dbReference type="GO" id="GO:0016297">
    <property type="term" value="F:fatty acyl-[ACP] hydrolase activity"/>
    <property type="evidence" value="ECO:0007669"/>
    <property type="project" value="UniProtKB-EC"/>
</dbReference>
<evidence type="ECO:0000256" key="34">
    <source>
        <dbReference type="ARBA" id="ARBA00047300"/>
    </source>
</evidence>
<dbReference type="InterPro" id="IPR016039">
    <property type="entry name" value="Thiolase-like"/>
</dbReference>
<organism evidence="69">
    <name type="scientific">Aceria tosichella</name>
    <name type="common">wheat curl mite</name>
    <dbReference type="NCBI Taxonomy" id="561515"/>
    <lineage>
        <taxon>Eukaryota</taxon>
        <taxon>Metazoa</taxon>
        <taxon>Ecdysozoa</taxon>
        <taxon>Arthropoda</taxon>
        <taxon>Chelicerata</taxon>
        <taxon>Arachnida</taxon>
        <taxon>Acari</taxon>
        <taxon>Acariformes</taxon>
        <taxon>Trombidiformes</taxon>
        <taxon>Prostigmata</taxon>
        <taxon>Eupodina</taxon>
        <taxon>Eriophyoidea</taxon>
        <taxon>Eriophyidae</taxon>
        <taxon>Eriophyinae</taxon>
        <taxon>Aceriini</taxon>
        <taxon>Aceria</taxon>
    </lineage>
</organism>
<comment type="catalytic activity">
    <reaction evidence="63">
        <text>octanoyl-[ACP] + malonyl-[ACP] + H(+) = 3-oxodecanoyl-[ACP] + holo-[ACP] + CO2</text>
        <dbReference type="Rhea" id="RHEA:41852"/>
        <dbReference type="Rhea" id="RHEA-COMP:9623"/>
        <dbReference type="Rhea" id="RHEA-COMP:9636"/>
        <dbReference type="Rhea" id="RHEA-COMP:9637"/>
        <dbReference type="Rhea" id="RHEA-COMP:9685"/>
        <dbReference type="ChEBI" id="CHEBI:15378"/>
        <dbReference type="ChEBI" id="CHEBI:16526"/>
        <dbReference type="ChEBI" id="CHEBI:64479"/>
        <dbReference type="ChEBI" id="CHEBI:78449"/>
        <dbReference type="ChEBI" id="CHEBI:78463"/>
        <dbReference type="ChEBI" id="CHEBI:78464"/>
    </reaction>
    <physiologicalReaction direction="left-to-right" evidence="63">
        <dbReference type="Rhea" id="RHEA:41853"/>
    </physiologicalReaction>
</comment>
<evidence type="ECO:0000256" key="51">
    <source>
        <dbReference type="ARBA" id="ARBA00048650"/>
    </source>
</evidence>
<dbReference type="SUPFAM" id="SSF50129">
    <property type="entry name" value="GroES-like"/>
    <property type="match status" value="1"/>
</dbReference>
<dbReference type="InterPro" id="IPR020841">
    <property type="entry name" value="PKS_Beta-ketoAc_synthase_dom"/>
</dbReference>
<evidence type="ECO:0000256" key="28">
    <source>
        <dbReference type="ARBA" id="ARBA00023398"/>
    </source>
</evidence>
<comment type="catalytic activity">
    <reaction evidence="55">
        <text>(2E)-octadecenoyl-[ACP] + NADPH + H(+) = octadecanoyl-[ACP] + NADP(+)</text>
        <dbReference type="Rhea" id="RHEA:41928"/>
        <dbReference type="Rhea" id="RHEA-COMP:9655"/>
        <dbReference type="Rhea" id="RHEA-COMP:9656"/>
        <dbReference type="ChEBI" id="CHEBI:15378"/>
        <dbReference type="ChEBI" id="CHEBI:57783"/>
        <dbReference type="ChEBI" id="CHEBI:58349"/>
        <dbReference type="ChEBI" id="CHEBI:78489"/>
        <dbReference type="ChEBI" id="CHEBI:78495"/>
    </reaction>
    <physiologicalReaction direction="left-to-right" evidence="55">
        <dbReference type="Rhea" id="RHEA:41929"/>
    </physiologicalReaction>
</comment>
<name>A0A6G1SJY0_9ACAR</name>
<dbReference type="InterPro" id="IPR014043">
    <property type="entry name" value="Acyl_transferase_dom"/>
</dbReference>
<keyword evidence="10" id="KW-0597">Phosphoprotein</keyword>
<comment type="catalytic activity">
    <reaction evidence="59">
        <text>3-oxohexadecanoyl-[ACP] + NADPH + H(+) = (3R)-hydroxyhexadecanoyl-[ACP] + NADP(+)</text>
        <dbReference type="Rhea" id="RHEA:41904"/>
        <dbReference type="Rhea" id="RHEA-COMP:9649"/>
        <dbReference type="Rhea" id="RHEA-COMP:9650"/>
        <dbReference type="ChEBI" id="CHEBI:15378"/>
        <dbReference type="ChEBI" id="CHEBI:57783"/>
        <dbReference type="ChEBI" id="CHEBI:58349"/>
        <dbReference type="ChEBI" id="CHEBI:78478"/>
        <dbReference type="ChEBI" id="CHEBI:78480"/>
    </reaction>
    <physiologicalReaction direction="left-to-right" evidence="59">
        <dbReference type="Rhea" id="RHEA:41905"/>
    </physiologicalReaction>
</comment>
<feature type="region of interest" description="Disordered" evidence="65">
    <location>
        <begin position="2312"/>
        <end position="2349"/>
    </location>
</feature>
<comment type="catalytic activity">
    <reaction evidence="54">
        <text>3-oxotetradecanoyl-[ACP] + NADPH + H(+) = (3R)-hydroxytetradecanoyl-[ACP] + NADP(+)</text>
        <dbReference type="Rhea" id="RHEA:41888"/>
        <dbReference type="Rhea" id="RHEA-COMP:9645"/>
        <dbReference type="Rhea" id="RHEA-COMP:9646"/>
        <dbReference type="ChEBI" id="CHEBI:15378"/>
        <dbReference type="ChEBI" id="CHEBI:57783"/>
        <dbReference type="ChEBI" id="CHEBI:58349"/>
        <dbReference type="ChEBI" id="CHEBI:78473"/>
        <dbReference type="ChEBI" id="CHEBI:78474"/>
    </reaction>
    <physiologicalReaction direction="left-to-right" evidence="54">
        <dbReference type="Rhea" id="RHEA:41889"/>
    </physiologicalReaction>
</comment>
<dbReference type="PROSITE" id="PS52004">
    <property type="entry name" value="KS3_2"/>
    <property type="match status" value="1"/>
</dbReference>
<evidence type="ECO:0000256" key="12">
    <source>
        <dbReference type="ARBA" id="ARBA00022799"/>
    </source>
</evidence>
<dbReference type="UniPathway" id="UPA00094"/>
<keyword evidence="9" id="KW-0444">Lipid biosynthesis</keyword>
<evidence type="ECO:0000256" key="4">
    <source>
        <dbReference type="ARBA" id="ARBA00012873"/>
    </source>
</evidence>
<sequence length="2641" mass="289724">MAPREPEIKREAFSFRLQEDVVISGIGGRYPESDNIDELAENLYKHVDMITEDDRRWTPGLYGLPKRSGKIKDLSKFDSHFFGVHGKQANMMDPQARLLLEATYEALVDAGLNPTKLRGSKTGVYIGASVSEVEEGLAQDVSKVSGYALTGCSRSMFANRISYVFDFRGPSYAMDTACSSTFLAFHQAMLGLKSGQCDMAVVGGVGVCLRPVSALQFHKLNMLSMDGKCKYLDSSANGYVRSETCAVCILQKSSDAKRIYATVVHAKTNTDGYKDQGITFPSWLAQRDLLKDTYDECGVDPNDLIYLEAHGTGTPAGDPQECRAIAEAICDQRKEPILIGSVKTNLGHAETSSGMCSIAKVLIALQNCKVPSILHFENPNTEIDALVQGKIKPCVENTPLPQTGLVGINSFGFGGVNVHVILKAFNKMASAENSQIVVGNIPRIVLFAGRTPECCQYIIDWIRANPHKVTREFLALINEVFNSDIPGMGHRAYMVIKEPLKPPAIKEVAETPEPAANESAAAPEPEEDTSVKTNIARSGEKRPLYYVFSGMGSQWPAMARGMMALPMFAESINKSCEILKPYDIDLMKLVCDEDPKILETTVAPFVAIAAVQIALVDVLRAMGIEPDGIVGHSVGELGCAYADGCFNHEQMLLSAYWRGKCVEEAKLPKGLMAAVGLKWDEAQRLCPEGVVPACHNSEDSVTISGSYEATKKFVEQLSADNIFAREVKSSGISFHSYYMNPIGPHLLKKLREIIPEPKLRSSKWICSSLPETRWGEDLAKYSAPEYFVNNLVSPVLFKEAFEKVPSNANLIEIAPHCLLQAILKRSMSKDAVYVPLMKRNNNDNNLELMFSAIGTLYQLGFNPNIDLFYPKVQFPVSRGTQSLSPLVQWDHSQSWLVTQYPEYFNPSSNADYTVKCDINEAEDEFIADHCVDGRILFPATGYLLLAWKMLAKCKGQFYDKMPVLFENVTLHRATILSKTNSAKFVVRLMETSGDFSVSEGGAVIVSGKIFAQTDESPLKLQSLLEKSSIGGPMYEEDIVLSQKDLYKELRVRGYDYGPHFQGLHQLSLNQHRGKVTYNGKWVCFADALLQLAIMSVKTRAYYLPVRFQSIRCDPTVWKQACEEAPGQIADAIYDPYVNVVVARGLEIRGLKCSLAPRNQNAQVPCLESYQFVPNTRTDALDKFSQQLLDQYQAVCARALLALIKKSGKTSQYLGSPAGQALEKLAGQVNDATYQKYFDMPTEDMHLLSQLKALIEDEQVGPSQVEQALKERLVSESVLERDLMANVYTREQFLKPYVDLVLENLVSSSKLKILEVNATASTVNGPISEFLSGLNGIQELDYTLAHPQVKALPDDVLAASSQVKLVDWNMTKSTIPGEVNNCDLIVYKDVNSTPTGASTNGSSGSRVDHANLLASIHDNIRPNGFAIALLRAGFTPVEQFLYSLGGHVPSTASANQQLAKEFVVKAQKAGFTVIGQTNDKAQTAVGVLLRKIVPPPCQPEKQTFIEVKNYEYEWVEEVKKAMAEVPNKEEGENIWIIGQDAPTNGIIGLVNCLRFESGGSRVRSIFNKTGKPELVKKNLAQLVAMNLVSNVISDENYPQSLGTYRHLSFNLTNTDEEQMIEVNDAYLNVVTRGDLTSLRWFDSQNKYWEELPANMRQPNQQRCSIYYAPLNFRDIMLATGKLPPDALPGELALQDNIFGLEFAGRDSSGKRVMGCVPAQGFATSILVDDPEFLWPIPDEWSMEEAATVPVVYATAYYALVVRGELNEGESVLIHSAAGGVGQAAIAICLSMNCTVYCTVGSQEKRDFLKKRFPQLKDENFANSRDTSFEQHVLRQTGGKGVDVVLNSLSEEKLQASVRSLGSHGRFLEIGKYDLSQNNPLGMSAFLKNIAFHGILLDALFIVGDQVPAIIREQKKQVAALVRDGIKSGAVRPLNSEVFQRDQVEQAFRFMASGKHIGKVMVKIRDEEMAQASNKRSYKLQCSPTPVKLRALPRATFHPLKTYIVTGGLGGFGLELAYWLVQRGARNLVLTSRTGPRDAYQKLSIERLKQQGAQVLIYTKSVLTVASAGKLIQTAEQLGPVGGIFNLAMVLRDAILENQTVENFEMVCAPKVDATINLDEASRKLCPKSCDYFVAFSSVSCGRGNLGQTNYGFANSSSERVCEQRRKDGLHGLAIQWGAVGDVGVVTETMSTSHDINIGGTHPQRIPSCLATLDKFLSSPYAVCSSIVKADKRAGSSSGGKQDLLKAVCNILGVKPASLSPTTTLAELGMDSLMGVEVKQTLERDYETIVSIQELRNFTVERLQGLTGGGGAAAGAGSATASAKTDQDQTDTGSTQAHLQAPGSGAADQKKGAGLPLALSLPRLDVPKSMFVELNSVQSGEPVLVLPSMEGLFNVVEPLAQQLSRPAIGLNWTQDFLSVGSVEEAAKKYLENCQGMIQSSNGLDLIGYSFGTCIAFEMALQLQKAGKQVRNLILLDGSPSQIYHGIEAFRKLYGANDDESKLNTGLVTFLVQHVPVDTFATLQELAKIKTRDGKLKRVAEIFAEKAGSKMTSSADIEMAASVFASKMFMMHKYKPSAKLQGNCLLVRAAETLVKDANIDYDYNLKDAITGQCQVHSAKGDHTTFLRNELEFISRLIELKLSPV</sequence>
<comment type="pathway">
    <text evidence="1">Lipid metabolism.</text>
</comment>
<evidence type="ECO:0000256" key="33">
    <source>
        <dbReference type="ARBA" id="ARBA00044883"/>
    </source>
</evidence>
<feature type="active site" description="Proton donor; for dehydratase activity" evidence="64">
    <location>
        <position position="1086"/>
    </location>
</feature>
<comment type="catalytic activity">
    <reaction evidence="58">
        <text>3-oxododecanoyl-[ACP] + NADPH + H(+) = (3R)-hydroxydodecanoyl-[ACP] + NADP(+)</text>
        <dbReference type="Rhea" id="RHEA:41872"/>
        <dbReference type="Rhea" id="RHEA-COMP:9641"/>
        <dbReference type="Rhea" id="RHEA-COMP:9642"/>
        <dbReference type="ChEBI" id="CHEBI:15378"/>
        <dbReference type="ChEBI" id="CHEBI:57783"/>
        <dbReference type="ChEBI" id="CHEBI:58349"/>
        <dbReference type="ChEBI" id="CHEBI:78469"/>
        <dbReference type="ChEBI" id="CHEBI:78470"/>
    </reaction>
    <physiologicalReaction direction="left-to-right" evidence="58">
        <dbReference type="Rhea" id="RHEA:41873"/>
    </physiologicalReaction>
</comment>
<evidence type="ECO:0000256" key="46">
    <source>
        <dbReference type="ARBA" id="ARBA00048281"/>
    </source>
</evidence>
<evidence type="ECO:0000256" key="44">
    <source>
        <dbReference type="ARBA" id="ARBA00047961"/>
    </source>
</evidence>
<dbReference type="InterPro" id="IPR049900">
    <property type="entry name" value="PKS_mFAS_DH"/>
</dbReference>
<dbReference type="InterPro" id="IPR020806">
    <property type="entry name" value="PKS_PP-bd"/>
</dbReference>
<comment type="catalytic activity">
    <reaction evidence="35">
        <text>hexanoyl-[ACP] + malonyl-[ACP] + H(+) = 3-oxooctanoyl-[ACP] + holo-[ACP] + CO2</text>
        <dbReference type="Rhea" id="RHEA:41836"/>
        <dbReference type="Rhea" id="RHEA-COMP:9623"/>
        <dbReference type="Rhea" id="RHEA-COMP:9632"/>
        <dbReference type="Rhea" id="RHEA-COMP:9633"/>
        <dbReference type="Rhea" id="RHEA-COMP:9685"/>
        <dbReference type="ChEBI" id="CHEBI:15378"/>
        <dbReference type="ChEBI" id="CHEBI:16526"/>
        <dbReference type="ChEBI" id="CHEBI:64479"/>
        <dbReference type="ChEBI" id="CHEBI:78449"/>
        <dbReference type="ChEBI" id="CHEBI:78459"/>
        <dbReference type="ChEBI" id="CHEBI:78460"/>
    </reaction>
    <physiologicalReaction direction="left-to-right" evidence="35">
        <dbReference type="Rhea" id="RHEA:41837"/>
    </physiologicalReaction>
</comment>
<comment type="catalytic activity">
    <reaction evidence="46">
        <text>(2E)-dodecenoyl-[ACP] + NADPH + H(+) = dodecanoyl-[ACP] + NADP(+)</text>
        <dbReference type="Rhea" id="RHEA:41880"/>
        <dbReference type="Rhea" id="RHEA-COMP:9643"/>
        <dbReference type="Rhea" id="RHEA-COMP:9644"/>
        <dbReference type="ChEBI" id="CHEBI:15378"/>
        <dbReference type="ChEBI" id="CHEBI:57783"/>
        <dbReference type="ChEBI" id="CHEBI:58349"/>
        <dbReference type="ChEBI" id="CHEBI:65264"/>
        <dbReference type="ChEBI" id="CHEBI:78472"/>
    </reaction>
    <physiologicalReaction direction="left-to-right" evidence="46">
        <dbReference type="Rhea" id="RHEA:41881"/>
    </physiologicalReaction>
</comment>
<dbReference type="Gene3D" id="3.40.50.150">
    <property type="entry name" value="Vaccinia Virus protein VP39"/>
    <property type="match status" value="1"/>
</dbReference>
<evidence type="ECO:0000256" key="31">
    <source>
        <dbReference type="ARBA" id="ARBA00023402"/>
    </source>
</evidence>
<keyword evidence="22" id="KW-0511">Multifunctional enzyme</keyword>
<dbReference type="InterPro" id="IPR013968">
    <property type="entry name" value="PKS_KR"/>
</dbReference>
<comment type="catalytic activity">
    <reaction evidence="62">
        <text>(2E)-decenoyl-[ACP] + NADPH + H(+) = decanoyl-[ACP] + NADP(+)</text>
        <dbReference type="Rhea" id="RHEA:41864"/>
        <dbReference type="Rhea" id="RHEA-COMP:9639"/>
        <dbReference type="Rhea" id="RHEA-COMP:9640"/>
        <dbReference type="ChEBI" id="CHEBI:15378"/>
        <dbReference type="ChEBI" id="CHEBI:57783"/>
        <dbReference type="ChEBI" id="CHEBI:58349"/>
        <dbReference type="ChEBI" id="CHEBI:78467"/>
        <dbReference type="ChEBI" id="CHEBI:78468"/>
    </reaction>
    <physiologicalReaction direction="left-to-right" evidence="62">
        <dbReference type="Rhea" id="RHEA:41865"/>
    </physiologicalReaction>
</comment>
<feature type="compositionally biased region" description="Low complexity" evidence="65">
    <location>
        <begin position="512"/>
        <end position="523"/>
    </location>
</feature>
<dbReference type="GO" id="GO:0019171">
    <property type="term" value="F:(3R)-hydroxyacyl-[acyl-carrier-protein] dehydratase activity"/>
    <property type="evidence" value="ECO:0007669"/>
    <property type="project" value="UniProtKB-EC"/>
</dbReference>
<comment type="catalytic activity">
    <reaction evidence="28">
        <text>(3R)-hydroxytetradecanoyl-[ACP] = (2E)-tetradecenoyl-[ACP] + H2O</text>
        <dbReference type="Rhea" id="RHEA:41892"/>
        <dbReference type="Rhea" id="RHEA-COMP:9646"/>
        <dbReference type="Rhea" id="RHEA-COMP:9647"/>
        <dbReference type="ChEBI" id="CHEBI:15377"/>
        <dbReference type="ChEBI" id="CHEBI:78474"/>
        <dbReference type="ChEBI" id="CHEBI:78475"/>
    </reaction>
    <physiologicalReaction direction="left-to-right" evidence="28">
        <dbReference type="Rhea" id="RHEA:41893"/>
    </physiologicalReaction>
</comment>
<keyword evidence="17" id="KW-0007">Acetylation</keyword>
<evidence type="ECO:0000256" key="16">
    <source>
        <dbReference type="ARBA" id="ARBA00022898"/>
    </source>
</evidence>
<evidence type="ECO:0000256" key="53">
    <source>
        <dbReference type="ARBA" id="ARBA00048704"/>
    </source>
</evidence>
<comment type="catalytic activity">
    <reaction evidence="47">
        <text>tetradecanoyl-[ACP] + H2O = tetradecanoate + holo-[ACP] + H(+)</text>
        <dbReference type="Rhea" id="RHEA:30123"/>
        <dbReference type="Rhea" id="RHEA-COMP:9648"/>
        <dbReference type="Rhea" id="RHEA-COMP:9685"/>
        <dbReference type="ChEBI" id="CHEBI:15377"/>
        <dbReference type="ChEBI" id="CHEBI:15378"/>
        <dbReference type="ChEBI" id="CHEBI:30807"/>
        <dbReference type="ChEBI" id="CHEBI:64479"/>
        <dbReference type="ChEBI" id="CHEBI:78477"/>
        <dbReference type="EC" id="3.1.2.14"/>
    </reaction>
    <physiologicalReaction direction="left-to-right" evidence="47">
        <dbReference type="Rhea" id="RHEA:30124"/>
    </physiologicalReaction>
</comment>
<keyword evidence="16" id="KW-0663">Pyridoxal phosphate</keyword>
<dbReference type="Pfam" id="PF00550">
    <property type="entry name" value="PP-binding"/>
    <property type="match status" value="1"/>
</dbReference>